<dbReference type="PANTHER" id="PTHR28243:SF1">
    <property type="entry name" value="PYRIDOXAMINE 5'-PHOSPHATE OXIDASE ALR4036 FAMILY FMN-BINDING DOMAIN-CONTAINING PROTEIN"/>
    <property type="match status" value="1"/>
</dbReference>
<dbReference type="EMBL" id="JADGJD010000037">
    <property type="protein sequence ID" value="KAJ3056331.1"/>
    <property type="molecule type" value="Genomic_DNA"/>
</dbReference>
<keyword evidence="3" id="KW-1185">Reference proteome</keyword>
<gene>
    <name evidence="2" type="ORF">HK097_007309</name>
</gene>
<evidence type="ECO:0000313" key="3">
    <source>
        <dbReference type="Proteomes" id="UP001212841"/>
    </source>
</evidence>
<organism evidence="2 3">
    <name type="scientific">Rhizophlyctis rosea</name>
    <dbReference type="NCBI Taxonomy" id="64517"/>
    <lineage>
        <taxon>Eukaryota</taxon>
        <taxon>Fungi</taxon>
        <taxon>Fungi incertae sedis</taxon>
        <taxon>Chytridiomycota</taxon>
        <taxon>Chytridiomycota incertae sedis</taxon>
        <taxon>Chytridiomycetes</taxon>
        <taxon>Rhizophlyctidales</taxon>
        <taxon>Rhizophlyctidaceae</taxon>
        <taxon>Rhizophlyctis</taxon>
    </lineage>
</organism>
<dbReference type="SUPFAM" id="SSF50475">
    <property type="entry name" value="FMN-binding split barrel"/>
    <property type="match status" value="1"/>
</dbReference>
<name>A0AAD5X4L4_9FUNG</name>
<evidence type="ECO:0000313" key="2">
    <source>
        <dbReference type="EMBL" id="KAJ3056331.1"/>
    </source>
</evidence>
<dbReference type="GO" id="GO:0010181">
    <property type="term" value="F:FMN binding"/>
    <property type="evidence" value="ECO:0007669"/>
    <property type="project" value="InterPro"/>
</dbReference>
<dbReference type="AlphaFoldDB" id="A0AAD5X4L4"/>
<dbReference type="InterPro" id="IPR024624">
    <property type="entry name" value="Pyridox_Oxase_Alr4036_FMN-bd"/>
</dbReference>
<dbReference type="Gene3D" id="2.30.110.10">
    <property type="entry name" value="Electron Transport, Fmn-binding Protein, Chain A"/>
    <property type="match status" value="1"/>
</dbReference>
<dbReference type="Pfam" id="PF12766">
    <property type="entry name" value="Pyridox_oxase_2"/>
    <property type="match status" value="1"/>
</dbReference>
<proteinExistence type="predicted"/>
<feature type="domain" description="Pyridoxamine 5'-phosphate oxidase Alr4036 family FMN-binding" evidence="1">
    <location>
        <begin position="10"/>
        <end position="105"/>
    </location>
</feature>
<accession>A0AAD5X4L4</accession>
<sequence length="292" mass="32602">MIGSNDYPVPWNPLLTNAVKKNYDSSKNEPVYLQIASVRSNGTPKIQQIVFQDFLEPDPRVLIFSAATRNAELMGVIKSSQTHEIFWQMPKTRETFTLTGRIYIVATPSLSHRFGSPPRRITLANPDSNSDEFWESERLRQWRRLAPTYRASFTWPQPGEPKASSRPRGESWSVYRDQTSIRVPPPTIDTGFKYTRLDAMEERAVGNGPTSPGGLVGTLGRMAIGAVGGSAAGADKGDELRCVHNSAFDNYCLLIFKATRVDHWKPGAITPPERTIYVSSKDGAWTDEEVNP</sequence>
<dbReference type="InterPro" id="IPR012349">
    <property type="entry name" value="Split_barrel_FMN-bd"/>
</dbReference>
<dbReference type="Proteomes" id="UP001212841">
    <property type="component" value="Unassembled WGS sequence"/>
</dbReference>
<evidence type="ECO:0000259" key="1">
    <source>
        <dbReference type="Pfam" id="PF12766"/>
    </source>
</evidence>
<comment type="caution">
    <text evidence="2">The sequence shown here is derived from an EMBL/GenBank/DDBJ whole genome shotgun (WGS) entry which is preliminary data.</text>
</comment>
<reference evidence="2" key="1">
    <citation type="submission" date="2020-05" db="EMBL/GenBank/DDBJ databases">
        <title>Phylogenomic resolution of chytrid fungi.</title>
        <authorList>
            <person name="Stajich J.E."/>
            <person name="Amses K."/>
            <person name="Simmons R."/>
            <person name="Seto K."/>
            <person name="Myers J."/>
            <person name="Bonds A."/>
            <person name="Quandt C.A."/>
            <person name="Barry K."/>
            <person name="Liu P."/>
            <person name="Grigoriev I."/>
            <person name="Longcore J.E."/>
            <person name="James T.Y."/>
        </authorList>
    </citation>
    <scope>NUCLEOTIDE SEQUENCE</scope>
    <source>
        <strain evidence="2">JEL0318</strain>
    </source>
</reference>
<dbReference type="PANTHER" id="PTHR28243">
    <property type="entry name" value="AGL049CP"/>
    <property type="match status" value="1"/>
</dbReference>
<protein>
    <recommendedName>
        <fullName evidence="1">Pyridoxamine 5'-phosphate oxidase Alr4036 family FMN-binding domain-containing protein</fullName>
    </recommendedName>
</protein>